<comment type="caution">
    <text evidence="1">The sequence shown here is derived from an EMBL/GenBank/DDBJ whole genome shotgun (WGS) entry which is preliminary data.</text>
</comment>
<dbReference type="SUPFAM" id="SSF53756">
    <property type="entry name" value="UDP-Glycosyltransferase/glycogen phosphorylase"/>
    <property type="match status" value="1"/>
</dbReference>
<dbReference type="AlphaFoldDB" id="A0A2K2U2I1"/>
<keyword evidence="2" id="KW-1185">Reference proteome</keyword>
<evidence type="ECO:0000313" key="2">
    <source>
        <dbReference type="Proteomes" id="UP000236488"/>
    </source>
</evidence>
<sequence length="293" mass="33663">MMGYRRFLIEAIRAQKFDKLIVFTSQAAIVLADLLCGEYRGRFIFDYRDITYEFKLPGYKRKLLEVMGASSCTMFASPGFIEFLALGEDRFKGKVCLAHNSQNAWTSFALPGKRKGAPIRLNYWGIVRQVSFIKSLCDVFGSDERFDLTFYGEGRIEDLVAHCRERGYSNVRFAGRYNYREDIEGMVATTDIVNCLYENDRATCPTLAVKLYDALNYKLPILVSKESYLAKYLHGMTFGHAVSLADANLPDCVYSWYSSLDELSMSSDFDEFRRRIESDDERFCARLLDFSKG</sequence>
<dbReference type="EMBL" id="PPEL01000095">
    <property type="protein sequence ID" value="PNV64474.1"/>
    <property type="molecule type" value="Genomic_DNA"/>
</dbReference>
<evidence type="ECO:0000313" key="1">
    <source>
        <dbReference type="EMBL" id="PNV64474.1"/>
    </source>
</evidence>
<evidence type="ECO:0008006" key="3">
    <source>
        <dbReference type="Google" id="ProtNLM"/>
    </source>
</evidence>
<name>A0A2K2U2I1_9ACTN</name>
<accession>A0A2K2U2I1</accession>
<gene>
    <name evidence="1" type="ORF">C2L80_11765</name>
</gene>
<proteinExistence type="predicted"/>
<dbReference type="Proteomes" id="UP000236488">
    <property type="component" value="Unassembled WGS sequence"/>
</dbReference>
<reference evidence="1 2" key="1">
    <citation type="journal article" date="2018" name="Int. J. Syst. Evol. Microbiol.">
        <title>Rubneribacter badeniensis gen. nov., sp. nov. and Enteroscipio rubneri gen. nov., sp. nov., new members of the Eggerthellaceae isolated from human faeces.</title>
        <authorList>
            <person name="Danylec N."/>
            <person name="Gobl A."/>
            <person name="Stoll D.A."/>
            <person name="Hetzer B."/>
            <person name="Kulling S.E."/>
            <person name="Huch M."/>
        </authorList>
    </citation>
    <scope>NUCLEOTIDE SEQUENCE [LARGE SCALE GENOMIC DNA]</scope>
    <source>
        <strain evidence="1 2">ResAG-85</strain>
    </source>
</reference>
<organism evidence="1 2">
    <name type="scientific">Rubneribacter badeniensis</name>
    <dbReference type="NCBI Taxonomy" id="2070688"/>
    <lineage>
        <taxon>Bacteria</taxon>
        <taxon>Bacillati</taxon>
        <taxon>Actinomycetota</taxon>
        <taxon>Coriobacteriia</taxon>
        <taxon>Eggerthellales</taxon>
        <taxon>Eggerthellaceae</taxon>
        <taxon>Rubneribacter</taxon>
    </lineage>
</organism>
<protein>
    <recommendedName>
        <fullName evidence="3">Glycosyltransferase</fullName>
    </recommendedName>
</protein>